<gene>
    <name evidence="1" type="ORF">BC938DRAFT_483109</name>
</gene>
<dbReference type="EMBL" id="RBNJ01008220">
    <property type="protein sequence ID" value="RUS27529.1"/>
    <property type="molecule type" value="Genomic_DNA"/>
</dbReference>
<protein>
    <submittedName>
        <fullName evidence="1">Uncharacterized protein</fullName>
    </submittedName>
</protein>
<reference evidence="1 2" key="1">
    <citation type="journal article" date="2018" name="New Phytol.">
        <title>Phylogenomics of Endogonaceae and evolution of mycorrhizas within Mucoromycota.</title>
        <authorList>
            <person name="Chang Y."/>
            <person name="Desiro A."/>
            <person name="Na H."/>
            <person name="Sandor L."/>
            <person name="Lipzen A."/>
            <person name="Clum A."/>
            <person name="Barry K."/>
            <person name="Grigoriev I.V."/>
            <person name="Martin F.M."/>
            <person name="Stajich J.E."/>
            <person name="Smith M.E."/>
            <person name="Bonito G."/>
            <person name="Spatafora J.W."/>
        </authorList>
    </citation>
    <scope>NUCLEOTIDE SEQUENCE [LARGE SCALE GENOMIC DNA]</scope>
    <source>
        <strain evidence="1 2">AD002</strain>
    </source>
</reference>
<dbReference type="AlphaFoldDB" id="A0A433QCS0"/>
<accession>A0A433QCS0</accession>
<keyword evidence="2" id="KW-1185">Reference proteome</keyword>
<comment type="caution">
    <text evidence="1">The sequence shown here is derived from an EMBL/GenBank/DDBJ whole genome shotgun (WGS) entry which is preliminary data.</text>
</comment>
<organism evidence="1 2">
    <name type="scientific">Jimgerdemannia flammicorona</name>
    <dbReference type="NCBI Taxonomy" id="994334"/>
    <lineage>
        <taxon>Eukaryota</taxon>
        <taxon>Fungi</taxon>
        <taxon>Fungi incertae sedis</taxon>
        <taxon>Mucoromycota</taxon>
        <taxon>Mucoromycotina</taxon>
        <taxon>Endogonomycetes</taxon>
        <taxon>Endogonales</taxon>
        <taxon>Endogonaceae</taxon>
        <taxon>Jimgerdemannia</taxon>
    </lineage>
</organism>
<evidence type="ECO:0000313" key="1">
    <source>
        <dbReference type="EMBL" id="RUS27529.1"/>
    </source>
</evidence>
<name>A0A433QCS0_9FUNG</name>
<sequence length="113" mass="12315">MLIHLALIVTSGRSGSPPSPRCSSSTRGGLSTLTGYRKRSGFAYCLACRLRLLPSPGVPINVPLGDIDLEKYLGHGQQPDEELLPEDAATRECRFVVIEFMSFGDYGLVQNMD</sequence>
<dbReference type="Proteomes" id="UP000274822">
    <property type="component" value="Unassembled WGS sequence"/>
</dbReference>
<proteinExistence type="predicted"/>
<evidence type="ECO:0000313" key="2">
    <source>
        <dbReference type="Proteomes" id="UP000274822"/>
    </source>
</evidence>